<keyword evidence="2" id="KW-1185">Reference proteome</keyword>
<comment type="caution">
    <text evidence="1">The sequence shown here is derived from an EMBL/GenBank/DDBJ whole genome shotgun (WGS) entry which is preliminary data.</text>
</comment>
<name>A0A968GA79_9SPIO</name>
<dbReference type="RefSeq" id="WP_167699547.1">
    <property type="nucleotide sequence ID" value="NZ_CP118174.1"/>
</dbReference>
<dbReference type="Gene3D" id="1.25.40.10">
    <property type="entry name" value="Tetratricopeptide repeat domain"/>
    <property type="match status" value="2"/>
</dbReference>
<reference evidence="1 2" key="1">
    <citation type="submission" date="2020-03" db="EMBL/GenBank/DDBJ databases">
        <title>Spirochaetal bacteria isolated from arthropods constitute a novel genus Entomospira genus novum within the order Spirochaetales.</title>
        <authorList>
            <person name="Grana-Miraglia L."/>
            <person name="Sikutova S."/>
            <person name="Fingerle V."/>
            <person name="Sing A."/>
            <person name="Castillo-Ramirez S."/>
            <person name="Margos G."/>
            <person name="Rudolf I."/>
        </authorList>
    </citation>
    <scope>NUCLEOTIDE SEQUENCE [LARGE SCALE GENOMIC DNA]</scope>
    <source>
        <strain evidence="1 2">BR193</strain>
    </source>
</reference>
<dbReference type="SUPFAM" id="SSF48452">
    <property type="entry name" value="TPR-like"/>
    <property type="match status" value="1"/>
</dbReference>
<dbReference type="Proteomes" id="UP000711995">
    <property type="component" value="Unassembled WGS sequence"/>
</dbReference>
<dbReference type="EMBL" id="JAATLJ010000001">
    <property type="protein sequence ID" value="NIZ39938.1"/>
    <property type="molecule type" value="Genomic_DNA"/>
</dbReference>
<evidence type="ECO:0000313" key="1">
    <source>
        <dbReference type="EMBL" id="NIZ39938.1"/>
    </source>
</evidence>
<accession>A0A968GA79</accession>
<gene>
    <name evidence="1" type="ORF">HCT14_00170</name>
</gene>
<sequence length="832" mass="97414">MSKSLTDYLYYTILIVCTTLLSIPRTYAQEVSNSLIQQYDLLSQQIEQSTKLSAQDLWIMLQASYLIGDFQESKRIIPLLLKHASHKYQAQSIQLYIAIQEKDKNLAKLLSQAQRNPLFKQSVPLSLQEAEGWLQTHSSKSQKSISDWSQIKEDPTILLSKHDKQPKWSPLRVIIERQLINIYIQAKDLSALSSLLPQLTLTKDKVATQLSIAQLTNNKEEQYQKLEQLSQQSFIEYRIKANIALLLLHIERGSLELIPIIQQRLLSDRVDKKSVYYQISLAITSFLESDYAKVIATISQVAQQKSFKALPDSLQIYLYELRAFSYVKTNQITLAQKAYEQISQHPTAPVSTQINSILVQSPLSWQTQELILLQDHAVNQKKQQLLAYLRSYHAYTSSDMKQMKQLLQTHPESEYYPDILHTLYALLYQYQNHFLLSANHFQKVSNFTKQEHSKAQALLLSAQNYLQINQITTAHTQLLTLMALDDHYKEYIDVQFLLAQVLLQLKNQRKEVLDLLESCYRLIQQPVKNRKESILLEEPSMKEIFLLYYQIHYESSPTQASEILSEIRKKHAHLAKEIMLDYAQILFNQGLYLAAIEHFKQYLTIHTTMSPLEKSAIIYQIALSYELIQNNQQAKLYYIEYLEKYPQAPHTMASARRLIRLYSTKERINLLSNPPSWMTQPIKLIFFLAEQSQKTTNIQLSKEQLQWLEQIDTATLETQEAINLLRLLAYFYEQQDLIDQALHFWYLVIEQSKDKHDHWEARKIRSRIYEEQGILAKAVQEWTLLATTLKPWPKEAYQAYMEAHQLCIKHHMYPQADIIYNRILNEFPEFIQ</sequence>
<evidence type="ECO:0000313" key="2">
    <source>
        <dbReference type="Proteomes" id="UP000711995"/>
    </source>
</evidence>
<organism evidence="1 2">
    <name type="scientific">Entomospira entomophila</name>
    <dbReference type="NCBI Taxonomy" id="2719988"/>
    <lineage>
        <taxon>Bacteria</taxon>
        <taxon>Pseudomonadati</taxon>
        <taxon>Spirochaetota</taxon>
        <taxon>Spirochaetia</taxon>
        <taxon>Spirochaetales</taxon>
        <taxon>Spirochaetaceae</taxon>
        <taxon>Entomospira</taxon>
    </lineage>
</organism>
<evidence type="ECO:0008006" key="3">
    <source>
        <dbReference type="Google" id="ProtNLM"/>
    </source>
</evidence>
<proteinExistence type="predicted"/>
<dbReference type="InterPro" id="IPR011990">
    <property type="entry name" value="TPR-like_helical_dom_sf"/>
</dbReference>
<protein>
    <recommendedName>
        <fullName evidence="3">Tetratricopeptide repeat protein</fullName>
    </recommendedName>
</protein>
<dbReference type="AlphaFoldDB" id="A0A968GA79"/>